<feature type="region of interest" description="Disordered" evidence="2">
    <location>
        <begin position="395"/>
        <end position="437"/>
    </location>
</feature>
<dbReference type="Gene3D" id="3.30.70.330">
    <property type="match status" value="1"/>
</dbReference>
<dbReference type="InterPro" id="IPR052462">
    <property type="entry name" value="SLIRP/GR-RBP-like"/>
</dbReference>
<dbReference type="Gene3D" id="2.40.50.140">
    <property type="entry name" value="Nucleic acid-binding proteins"/>
    <property type="match status" value="1"/>
</dbReference>
<proteinExistence type="predicted"/>
<dbReference type="SMART" id="SM00360">
    <property type="entry name" value="RRM"/>
    <property type="match status" value="1"/>
</dbReference>
<evidence type="ECO:0000313" key="4">
    <source>
        <dbReference type="EMBL" id="AIE96899.1"/>
    </source>
</evidence>
<dbReference type="AlphaFoldDB" id="A0A075G0F7"/>
<dbReference type="InterPro" id="IPR012677">
    <property type="entry name" value="Nucleotide-bd_a/b_plait_sf"/>
</dbReference>
<organism evidence="4">
    <name type="scientific">uncultured marine group II/III euryarchaeote AD1000_88_D12</name>
    <dbReference type="NCBI Taxonomy" id="1457821"/>
    <lineage>
        <taxon>Archaea</taxon>
        <taxon>Methanobacteriati</taxon>
        <taxon>Methanobacteriota</taxon>
        <taxon>environmental samples</taxon>
    </lineage>
</organism>
<dbReference type="InterPro" id="IPR012340">
    <property type="entry name" value="NA-bd_OB-fold"/>
</dbReference>
<name>A0A075G0F7_9EURY</name>
<dbReference type="GO" id="GO:0003723">
    <property type="term" value="F:RNA binding"/>
    <property type="evidence" value="ECO:0007669"/>
    <property type="project" value="UniProtKB-KW"/>
</dbReference>
<accession>A0A075G0F7</accession>
<reference evidence="4" key="1">
    <citation type="journal article" date="2014" name="Genome Biol. Evol.">
        <title>Pangenome evidence for extensive interdomain horizontal transfer affecting lineage core and shell genes in uncultured planktonic thaumarchaeota and euryarchaeota.</title>
        <authorList>
            <person name="Deschamps P."/>
            <person name="Zivanovic Y."/>
            <person name="Moreira D."/>
            <person name="Rodriguez-Valera F."/>
            <person name="Lopez-Garcia P."/>
        </authorList>
    </citation>
    <scope>NUCLEOTIDE SEQUENCE</scope>
</reference>
<dbReference type="Pfam" id="PF23477">
    <property type="entry name" value="zf_Tbcl_2"/>
    <property type="match status" value="1"/>
</dbReference>
<gene>
    <name evidence="4" type="primary">CSL4</name>
    <name evidence="4" type="synonym">EXOSC1</name>
</gene>
<evidence type="ECO:0000259" key="3">
    <source>
        <dbReference type="PROSITE" id="PS50102"/>
    </source>
</evidence>
<evidence type="ECO:0000256" key="1">
    <source>
        <dbReference type="ARBA" id="ARBA00022884"/>
    </source>
</evidence>
<dbReference type="CDD" id="cd21608">
    <property type="entry name" value="RRM2_NsCP33_like"/>
    <property type="match status" value="1"/>
</dbReference>
<dbReference type="EMBL" id="KF900492">
    <property type="protein sequence ID" value="AIE96899.1"/>
    <property type="molecule type" value="Genomic_DNA"/>
</dbReference>
<dbReference type="InterPro" id="IPR048289">
    <property type="entry name" value="RRM2_NsCP33-like"/>
</dbReference>
<sequence>MSAADGDFVTPGNTVEIPADANLGSGLSETDSGAIALVSGTVVSNDGTISIEANRPETNSPQIGDDVIAEVTKLMPKVAMVRLLHIEKDAGHRDLAALNLFADIFVTEIVDRFLPSPGDAMRTRDLIRARITQIEPNVKASTRGSPELGVLSAICPACGVDLVTSAAKDDFNVDCPRCDYIGYRALSNGFGHGHILGDDVQSLNRGGERWSADAEKNLGHEGARPYLSPMADHRRGLTHDAPAAAMRMRAAITGKGGRGRGGGGKDRVQHKCKCTLCGVDTTVPFKPTPGKPIRCRDCMGKVKDGKATKEQLAAEREVLTKARAESSETSGIKLFVARLAYKATEDELRALFADHGEVSECSIATDRETGQSRGFAFVKFASRKAGEKAIKELDGTEIHGRKISVQESNDGGGRRGGRGGNRGDRGGNRGRGGGRRN</sequence>
<dbReference type="InterPro" id="IPR000504">
    <property type="entry name" value="RRM_dom"/>
</dbReference>
<feature type="domain" description="RRM" evidence="3">
    <location>
        <begin position="332"/>
        <end position="410"/>
    </location>
</feature>
<dbReference type="PANTHER" id="PTHR48027">
    <property type="entry name" value="HETEROGENEOUS NUCLEAR RIBONUCLEOPROTEIN 87F-RELATED"/>
    <property type="match status" value="1"/>
</dbReference>
<dbReference type="NCBIfam" id="TIGR04272">
    <property type="entry name" value="cxxc_cxxc_Mbark"/>
    <property type="match status" value="1"/>
</dbReference>
<protein>
    <submittedName>
        <fullName evidence="4">Exosome complex RNA-binding protein (CSL4, EXOSC1)</fullName>
    </submittedName>
</protein>
<dbReference type="SUPFAM" id="SSF54928">
    <property type="entry name" value="RNA-binding domain, RBD"/>
    <property type="match status" value="1"/>
</dbReference>
<dbReference type="InterPro" id="IPR035979">
    <property type="entry name" value="RBD_domain_sf"/>
</dbReference>
<evidence type="ECO:0000256" key="2">
    <source>
        <dbReference type="SAM" id="MobiDB-lite"/>
    </source>
</evidence>
<dbReference type="Pfam" id="PF00076">
    <property type="entry name" value="RRM_1"/>
    <property type="match status" value="1"/>
</dbReference>
<dbReference type="PROSITE" id="PS50102">
    <property type="entry name" value="RRM"/>
    <property type="match status" value="1"/>
</dbReference>
<dbReference type="SUPFAM" id="SSF50249">
    <property type="entry name" value="Nucleic acid-binding proteins"/>
    <property type="match status" value="1"/>
</dbReference>
<dbReference type="InterPro" id="IPR026363">
    <property type="entry name" value="CxxC-x17-CxxC_dom"/>
</dbReference>
<keyword evidence="1" id="KW-0694">RNA-binding</keyword>